<dbReference type="Proteomes" id="UP001652503">
    <property type="component" value="Unassembled WGS sequence"/>
</dbReference>
<sequence length="143" mass="16088">MAGFVHILKLCVGAESVEDLADWYRANPSPYPSGERRHVTRMWPKREAEILAGGSLYWVIKGVILARQRIVRLEQIDRGDGITRCGIVMDPEIIRTEAAPRRPFQGWRYLDPKDAPRDLPKGRAGDSALPEELALALSEIGLR</sequence>
<name>A0ABT2Z646_9RHOB</name>
<gene>
    <name evidence="1" type="ORF">OE647_17975</name>
</gene>
<keyword evidence="2" id="KW-1185">Reference proteome</keyword>
<evidence type="ECO:0000313" key="1">
    <source>
        <dbReference type="EMBL" id="MCV2866604.1"/>
    </source>
</evidence>
<dbReference type="Pfam" id="PF07370">
    <property type="entry name" value="DUF1489"/>
    <property type="match status" value="1"/>
</dbReference>
<dbReference type="RefSeq" id="WP_263723139.1">
    <property type="nucleotide sequence ID" value="NZ_JAOWLA010000021.1"/>
</dbReference>
<comment type="caution">
    <text evidence="1">The sequence shown here is derived from an EMBL/GenBank/DDBJ whole genome shotgun (WGS) entry which is preliminary data.</text>
</comment>
<dbReference type="InterPro" id="IPR008320">
    <property type="entry name" value="UCP032025"/>
</dbReference>
<reference evidence="1 2" key="1">
    <citation type="submission" date="2022-10" db="EMBL/GenBank/DDBJ databases">
        <title>Defluviimonas sp. nov., isolated from ocean surface water.</title>
        <authorList>
            <person name="He W."/>
            <person name="Wang L."/>
            <person name="Zhang D.-F."/>
        </authorList>
    </citation>
    <scope>NUCLEOTIDE SEQUENCE [LARGE SCALE GENOMIC DNA]</scope>
    <source>
        <strain evidence="1 2">WL0075</strain>
    </source>
</reference>
<proteinExistence type="predicted"/>
<protein>
    <submittedName>
        <fullName evidence="1">DUF1489 domain-containing protein</fullName>
    </submittedName>
</protein>
<evidence type="ECO:0000313" key="2">
    <source>
        <dbReference type="Proteomes" id="UP001652503"/>
    </source>
</evidence>
<accession>A0ABT2Z646</accession>
<dbReference type="EMBL" id="JAOWLA010000021">
    <property type="protein sequence ID" value="MCV2866604.1"/>
    <property type="molecule type" value="Genomic_DNA"/>
</dbReference>
<organism evidence="1 2">
    <name type="scientific">Albidovulum sediminicola</name>
    <dbReference type="NCBI Taxonomy" id="2984331"/>
    <lineage>
        <taxon>Bacteria</taxon>
        <taxon>Pseudomonadati</taxon>
        <taxon>Pseudomonadota</taxon>
        <taxon>Alphaproteobacteria</taxon>
        <taxon>Rhodobacterales</taxon>
        <taxon>Paracoccaceae</taxon>
        <taxon>Albidovulum</taxon>
    </lineage>
</organism>
<dbReference type="PIRSF" id="PIRSF032025">
    <property type="entry name" value="UCP032025"/>
    <property type="match status" value="1"/>
</dbReference>